<dbReference type="InterPro" id="IPR036249">
    <property type="entry name" value="Thioredoxin-like_sf"/>
</dbReference>
<dbReference type="PROSITE" id="PS50404">
    <property type="entry name" value="GST_NTER"/>
    <property type="match status" value="1"/>
</dbReference>
<evidence type="ECO:0000259" key="9">
    <source>
        <dbReference type="PROSITE" id="PS50404"/>
    </source>
</evidence>
<evidence type="ECO:0000256" key="1">
    <source>
        <dbReference type="ARBA" id="ARBA00003701"/>
    </source>
</evidence>
<dbReference type="OMA" id="NTQTQAM"/>
<dbReference type="InterPro" id="IPR004046">
    <property type="entry name" value="GST_C"/>
</dbReference>
<evidence type="ECO:0000259" key="10">
    <source>
        <dbReference type="PROSITE" id="PS50405"/>
    </source>
</evidence>
<dbReference type="Pfam" id="PF02798">
    <property type="entry name" value="GST_N"/>
    <property type="match status" value="1"/>
</dbReference>
<dbReference type="InterPro" id="IPR010987">
    <property type="entry name" value="Glutathione-S-Trfase_C-like"/>
</dbReference>
<reference evidence="13" key="4">
    <citation type="submission" date="2025-04" db="UniProtKB">
        <authorList>
            <consortium name="RefSeq"/>
        </authorList>
    </citation>
    <scope>IDENTIFICATION</scope>
    <source>
        <tissue evidence="13">Whole organism</tissue>
    </source>
</reference>
<comment type="similarity">
    <text evidence="3">Belongs to the GST superfamily. Pi family.</text>
</comment>
<dbReference type="EMBL" id="JQDR03004675">
    <property type="protein sequence ID" value="KAA0201908.1"/>
    <property type="molecule type" value="Genomic_DNA"/>
</dbReference>
<dbReference type="Proteomes" id="UP000711488">
    <property type="component" value="Unassembled WGS sequence"/>
</dbReference>
<feature type="domain" description="GST N-terminal" evidence="9">
    <location>
        <begin position="1"/>
        <end position="87"/>
    </location>
</feature>
<evidence type="ECO:0000256" key="7">
    <source>
        <dbReference type="ARBA" id="ARBA00032759"/>
    </source>
</evidence>
<dbReference type="GO" id="GO:0004364">
    <property type="term" value="F:glutathione transferase activity"/>
    <property type="evidence" value="ECO:0007669"/>
    <property type="project" value="UniProtKB-EC"/>
</dbReference>
<comment type="catalytic activity">
    <reaction evidence="8">
        <text>RX + glutathione = an S-substituted glutathione + a halide anion + H(+)</text>
        <dbReference type="Rhea" id="RHEA:16437"/>
        <dbReference type="ChEBI" id="CHEBI:15378"/>
        <dbReference type="ChEBI" id="CHEBI:16042"/>
        <dbReference type="ChEBI" id="CHEBI:17792"/>
        <dbReference type="ChEBI" id="CHEBI:57925"/>
        <dbReference type="ChEBI" id="CHEBI:90779"/>
        <dbReference type="EC" id="2.5.1.18"/>
    </reaction>
</comment>
<evidence type="ECO:0000313" key="12">
    <source>
        <dbReference type="Proteomes" id="UP000694843"/>
    </source>
</evidence>
<dbReference type="PRINTS" id="PR01267">
    <property type="entry name" value="GSTRNSFRASEM"/>
</dbReference>
<dbReference type="OrthoDB" id="4951845at2759"/>
<dbReference type="Gene3D" id="1.20.1050.10">
    <property type="match status" value="1"/>
</dbReference>
<dbReference type="CDD" id="cd03075">
    <property type="entry name" value="GST_N_Mu"/>
    <property type="match status" value="1"/>
</dbReference>
<evidence type="ECO:0000256" key="6">
    <source>
        <dbReference type="ARBA" id="ARBA00022679"/>
    </source>
</evidence>
<dbReference type="PROSITE" id="PS50405">
    <property type="entry name" value="GST_CTER"/>
    <property type="match status" value="1"/>
</dbReference>
<dbReference type="FunFam" id="1.20.1050.10:FF:000020">
    <property type="entry name" value="Glutathione S-transferase P 1"/>
    <property type="match status" value="1"/>
</dbReference>
<dbReference type="GeneID" id="108673798"/>
<dbReference type="SFLD" id="SFLDG01205">
    <property type="entry name" value="AMPS.1"/>
    <property type="match status" value="1"/>
</dbReference>
<dbReference type="InterPro" id="IPR036282">
    <property type="entry name" value="Glutathione-S-Trfase_C_sf"/>
</dbReference>
<dbReference type="RefSeq" id="XP_018017158.1">
    <property type="nucleotide sequence ID" value="XM_018161669.2"/>
</dbReference>
<comment type="subunit">
    <text evidence="4">Homodimer.</text>
</comment>
<evidence type="ECO:0000256" key="4">
    <source>
        <dbReference type="ARBA" id="ARBA00011738"/>
    </source>
</evidence>
<feature type="domain" description="GST C-terminal" evidence="10">
    <location>
        <begin position="89"/>
        <end position="209"/>
    </location>
</feature>
<evidence type="ECO:0000313" key="13">
    <source>
        <dbReference type="RefSeq" id="XP_018017158.1"/>
    </source>
</evidence>
<evidence type="ECO:0000256" key="5">
    <source>
        <dbReference type="ARBA" id="ARBA00012452"/>
    </source>
</evidence>
<dbReference type="InterPro" id="IPR004045">
    <property type="entry name" value="Glutathione_S-Trfase_N"/>
</dbReference>
<dbReference type="KEGG" id="hazt:108673798"/>
<comment type="similarity">
    <text evidence="2">Belongs to the GST superfamily. Mu family.</text>
</comment>
<name>A0A6A0H819_HYAAZ</name>
<dbReference type="PANTHER" id="PTHR11571">
    <property type="entry name" value="GLUTATHIONE S-TRANSFERASE"/>
    <property type="match status" value="1"/>
</dbReference>
<dbReference type="Gene3D" id="3.40.30.10">
    <property type="entry name" value="Glutaredoxin"/>
    <property type="match status" value="1"/>
</dbReference>
<dbReference type="InterPro" id="IPR003081">
    <property type="entry name" value="GST_mu"/>
</dbReference>
<dbReference type="SFLD" id="SFLDG00363">
    <property type="entry name" value="AMPS_(cytGST):_Alpha-__Mu-__Pi"/>
    <property type="match status" value="1"/>
</dbReference>
<comment type="function">
    <text evidence="1">Conjugation of reduced glutathione to a wide number of exogenous and endogenous hydrophobic electrophiles.</text>
</comment>
<dbReference type="Proteomes" id="UP000694843">
    <property type="component" value="Unplaced"/>
</dbReference>
<dbReference type="PANTHER" id="PTHR11571:SF222">
    <property type="entry name" value="GLUTATHIONE TRANSFERASE"/>
    <property type="match status" value="1"/>
</dbReference>
<accession>A0A6A0H819</accession>
<keyword evidence="6 11" id="KW-0808">Transferase</keyword>
<dbReference type="SUPFAM" id="SSF52833">
    <property type="entry name" value="Thioredoxin-like"/>
    <property type="match status" value="1"/>
</dbReference>
<dbReference type="GO" id="GO:0006749">
    <property type="term" value="P:glutathione metabolic process"/>
    <property type="evidence" value="ECO:0007669"/>
    <property type="project" value="TreeGrafter"/>
</dbReference>
<evidence type="ECO:0000256" key="8">
    <source>
        <dbReference type="ARBA" id="ARBA00047960"/>
    </source>
</evidence>
<proteinExistence type="inferred from homology"/>
<gene>
    <name evidence="11" type="primary">GSTs1</name>
    <name evidence="13" type="synonym">LOC108673798</name>
    <name evidence="11" type="ORF">HAZT_HAZT008772</name>
</gene>
<reference evidence="11" key="3">
    <citation type="submission" date="2019-06" db="EMBL/GenBank/DDBJ databases">
        <authorList>
            <person name="Poynton C."/>
            <person name="Hasenbein S."/>
            <person name="Benoit J.B."/>
            <person name="Sepulveda M.S."/>
            <person name="Poelchau M.F."/>
            <person name="Murali S.C."/>
            <person name="Chen S."/>
            <person name="Glastad K.M."/>
            <person name="Werren J.H."/>
            <person name="Vineis J.H."/>
            <person name="Bowen J.L."/>
            <person name="Friedrich M."/>
            <person name="Jones J."/>
            <person name="Robertson H.M."/>
            <person name="Feyereisen R."/>
            <person name="Mechler-Hickson A."/>
            <person name="Mathers N."/>
            <person name="Lee C.E."/>
            <person name="Colbourne J.K."/>
            <person name="Biales A."/>
            <person name="Johnston J.S."/>
            <person name="Wellborn G.A."/>
            <person name="Rosendale A.J."/>
            <person name="Cridge A.G."/>
            <person name="Munoz-Torres M.C."/>
            <person name="Bain P.A."/>
            <person name="Manny A.R."/>
            <person name="Major K.M."/>
            <person name="Lambert F.N."/>
            <person name="Vulpe C.D."/>
            <person name="Tuck P."/>
            <person name="Blalock B.J."/>
            <person name="Lin Y.-Y."/>
            <person name="Smith M.E."/>
            <person name="Ochoa-Acuna H."/>
            <person name="Chen M.-J.M."/>
            <person name="Childers C.P."/>
            <person name="Qu J."/>
            <person name="Dugan S."/>
            <person name="Lee S.L."/>
            <person name="Chao H."/>
            <person name="Dinh H."/>
            <person name="Han Y."/>
            <person name="Doddapaneni H."/>
            <person name="Worley K.C."/>
            <person name="Muzny D.M."/>
            <person name="Gibbs R.A."/>
            <person name="Richards S."/>
        </authorList>
    </citation>
    <scope>NUCLEOTIDE SEQUENCE</scope>
    <source>
        <strain evidence="11">HAZT.00-mixed</strain>
        <tissue evidence="11">Whole organism</tissue>
    </source>
</reference>
<dbReference type="SFLD" id="SFLDS00019">
    <property type="entry name" value="Glutathione_Transferase_(cytos"/>
    <property type="match status" value="1"/>
</dbReference>
<reference evidence="11" key="2">
    <citation type="journal article" date="2018" name="Environ. Sci. Technol.">
        <title>The Toxicogenome of Hyalella azteca: A Model for Sediment Ecotoxicology and Evolutionary Toxicology.</title>
        <authorList>
            <person name="Poynton H.C."/>
            <person name="Hasenbein S."/>
            <person name="Benoit J.B."/>
            <person name="Sepulveda M.S."/>
            <person name="Poelchau M.F."/>
            <person name="Hughes D.S.T."/>
            <person name="Murali S.C."/>
            <person name="Chen S."/>
            <person name="Glastad K.M."/>
            <person name="Goodisman M.A.D."/>
            <person name="Werren J.H."/>
            <person name="Vineis J.H."/>
            <person name="Bowen J.L."/>
            <person name="Friedrich M."/>
            <person name="Jones J."/>
            <person name="Robertson H.M."/>
            <person name="Feyereisen R."/>
            <person name="Mechler-Hickson A."/>
            <person name="Mathers N."/>
            <person name="Lee C.E."/>
            <person name="Colbourne J.K."/>
            <person name="Biales A."/>
            <person name="Johnston J.S."/>
            <person name="Wellborn G.A."/>
            <person name="Rosendale A.J."/>
            <person name="Cridge A.G."/>
            <person name="Munoz-Torres M.C."/>
            <person name="Bain P.A."/>
            <person name="Manny A.R."/>
            <person name="Major K.M."/>
            <person name="Lambert F.N."/>
            <person name="Vulpe C.D."/>
            <person name="Tuck P."/>
            <person name="Blalock B.J."/>
            <person name="Lin Y.Y."/>
            <person name="Smith M.E."/>
            <person name="Ochoa-Acuna H."/>
            <person name="Chen M.M."/>
            <person name="Childers C.P."/>
            <person name="Qu J."/>
            <person name="Dugan S."/>
            <person name="Lee S.L."/>
            <person name="Chao H."/>
            <person name="Dinh H."/>
            <person name="Han Y."/>
            <person name="Doddapaneni H."/>
            <person name="Worley K.C."/>
            <person name="Muzny D.M."/>
            <person name="Gibbs R.A."/>
            <person name="Richards S."/>
        </authorList>
    </citation>
    <scope>NUCLEOTIDE SEQUENCE</scope>
    <source>
        <strain evidence="11">HAZT.00-mixed</strain>
        <tissue evidence="11">Whole organism</tissue>
    </source>
</reference>
<evidence type="ECO:0000256" key="3">
    <source>
        <dbReference type="ARBA" id="ARBA00007297"/>
    </source>
</evidence>
<sequence>MPVLGYWSVRGLAEPIRTLLAHTGTEYENKTYDMGPAPTYDRSQWLNVKPTIDLDLPNLPYYMDGDVKLTESSAIIRHLGRKTGLAGATEQEKMRIDVAESLCRDQNLGFVRLVTSPDYDNAKPAFEADISNQLQKLVILLKDNKFISGEKVSYADFLILELLDRYESFSPSALAAFPTLKALQTRLLDLPGVKARRDSPEFKKISSRFFGRMHPFGHGEESY</sequence>
<evidence type="ECO:0000256" key="2">
    <source>
        <dbReference type="ARBA" id="ARBA00005861"/>
    </source>
</evidence>
<organism evidence="11">
    <name type="scientific">Hyalella azteca</name>
    <name type="common">Amphipod</name>
    <dbReference type="NCBI Taxonomy" id="294128"/>
    <lineage>
        <taxon>Eukaryota</taxon>
        <taxon>Metazoa</taxon>
        <taxon>Ecdysozoa</taxon>
        <taxon>Arthropoda</taxon>
        <taxon>Crustacea</taxon>
        <taxon>Multicrustacea</taxon>
        <taxon>Malacostraca</taxon>
        <taxon>Eumalacostraca</taxon>
        <taxon>Peracarida</taxon>
        <taxon>Amphipoda</taxon>
        <taxon>Senticaudata</taxon>
        <taxon>Talitrida</taxon>
        <taxon>Talitroidea</taxon>
        <taxon>Hyalellidae</taxon>
        <taxon>Hyalella</taxon>
    </lineage>
</organism>
<protein>
    <recommendedName>
        <fullName evidence="5">glutathione transferase</fullName>
        <ecNumber evidence="5">2.5.1.18</ecNumber>
    </recommendedName>
    <alternativeName>
        <fullName evidence="7">GST class-pi</fullName>
    </alternativeName>
</protein>
<keyword evidence="12" id="KW-1185">Reference proteome</keyword>
<dbReference type="SUPFAM" id="SSF47616">
    <property type="entry name" value="GST C-terminal domain-like"/>
    <property type="match status" value="1"/>
</dbReference>
<dbReference type="InterPro" id="IPR040079">
    <property type="entry name" value="Glutathione_S-Trfase"/>
</dbReference>
<dbReference type="EC" id="2.5.1.18" evidence="5"/>
<dbReference type="AlphaFoldDB" id="A0A6A0H819"/>
<evidence type="ECO:0000313" key="11">
    <source>
        <dbReference type="EMBL" id="KAA0201908.1"/>
    </source>
</evidence>
<dbReference type="Pfam" id="PF14497">
    <property type="entry name" value="GST_C_3"/>
    <property type="match status" value="1"/>
</dbReference>
<reference evidence="11" key="1">
    <citation type="submission" date="2014-08" db="EMBL/GenBank/DDBJ databases">
        <authorList>
            <person name="Murali S."/>
            <person name="Richards S."/>
            <person name="Bandaranaike D."/>
            <person name="Bellair M."/>
            <person name="Blankenburg K."/>
            <person name="Chao H."/>
            <person name="Dinh H."/>
            <person name="Doddapaneni H."/>
            <person name="Dugan-Rocha S."/>
            <person name="Elkadiri S."/>
            <person name="Gnanaolivu R."/>
            <person name="Hughes D."/>
            <person name="Lee S."/>
            <person name="Li M."/>
            <person name="Ming W."/>
            <person name="Munidasa M."/>
            <person name="Muniz J."/>
            <person name="Nguyen L."/>
            <person name="Osuji N."/>
            <person name="Pu L.-L."/>
            <person name="Puazo M."/>
            <person name="Skinner E."/>
            <person name="Qu C."/>
            <person name="Quiroz J."/>
            <person name="Raj R."/>
            <person name="Weissenberger G."/>
            <person name="Xin Y."/>
            <person name="Zou X."/>
            <person name="Han Y."/>
            <person name="Worley K."/>
            <person name="Muzny D."/>
            <person name="Gibbs R."/>
        </authorList>
    </citation>
    <scope>NUCLEOTIDE SEQUENCE</scope>
    <source>
        <strain evidence="11">HAZT.00-mixed</strain>
        <tissue evidence="11">Whole organism</tissue>
    </source>
</reference>
<dbReference type="InterPro" id="IPR050213">
    <property type="entry name" value="GST_superfamily"/>
</dbReference>